<dbReference type="Gene3D" id="3.90.550.10">
    <property type="entry name" value="Spore Coat Polysaccharide Biosynthesis Protein SpsA, Chain A"/>
    <property type="match status" value="1"/>
</dbReference>
<evidence type="ECO:0000256" key="7">
    <source>
        <dbReference type="ARBA" id="ARBA00023136"/>
    </source>
</evidence>
<proteinExistence type="predicted"/>
<keyword evidence="1" id="KW-1003">Cell membrane</keyword>
<keyword evidence="5" id="KW-0448">Lipopolysaccharide biosynthesis</keyword>
<evidence type="ECO:0000256" key="6">
    <source>
        <dbReference type="ARBA" id="ARBA00022989"/>
    </source>
</evidence>
<dbReference type="Proteomes" id="UP000554144">
    <property type="component" value="Unassembled WGS sequence"/>
</dbReference>
<feature type="transmembrane region" description="Helical" evidence="8">
    <location>
        <begin position="250"/>
        <end position="276"/>
    </location>
</feature>
<dbReference type="InterPro" id="IPR029044">
    <property type="entry name" value="Nucleotide-diphossugar_trans"/>
</dbReference>
<accession>A0A853GXG1</accession>
<keyword evidence="7 8" id="KW-0472">Membrane</keyword>
<dbReference type="GO" id="GO:0016757">
    <property type="term" value="F:glycosyltransferase activity"/>
    <property type="evidence" value="ECO:0007669"/>
    <property type="project" value="UniProtKB-KW"/>
</dbReference>
<dbReference type="OrthoDB" id="9811884at2"/>
<sequence>MNKRNQTQYPEFYRNDQLELSVVIPLFNEHEVLGLMYEKLKTVITPLRIRYELLFVDDGSHDGTAHALATLSTNDPSVTVVFLARHFGKESALAAGLAQAGGRAVVIMDGDMQDPPEAIPRMLNAWHHGTDVVRMKRQRLIGETPFRHYAGLCLDHILNAIFDLGMPADSIDFMLFSQEAATALGLVAQRRRHMASMFAWAGFRETVLEYQRSPRAAGTHSWSPRRHIPDFSGKADCHTIIETLLRGGMLCGLIMMLTSLLYACFVMAAITGGGFFNSAAPALFFWGGLLFFSGGACKHVLRCFRQARHPQYDICRLERAHAATTMQHA</sequence>
<evidence type="ECO:0000256" key="3">
    <source>
        <dbReference type="ARBA" id="ARBA00022679"/>
    </source>
</evidence>
<dbReference type="InterPro" id="IPR050256">
    <property type="entry name" value="Glycosyltransferase_2"/>
</dbReference>
<feature type="domain" description="Glycosyltransferase 2-like" evidence="9">
    <location>
        <begin position="21"/>
        <end position="180"/>
    </location>
</feature>
<reference evidence="10 11" key="1">
    <citation type="submission" date="2020-07" db="EMBL/GenBank/DDBJ databases">
        <title>Taxonomic revisions and descriptions of new bacterial species based on genomic comparisons in the high-G+C-content subgroup of the family Alcaligenaceae.</title>
        <authorList>
            <person name="Szabo A."/>
            <person name="Felfoldi T."/>
        </authorList>
    </citation>
    <scope>NUCLEOTIDE SEQUENCE [LARGE SCALE GENOMIC DNA]</scope>
    <source>
        <strain evidence="10 11">DSM 25667</strain>
    </source>
</reference>
<evidence type="ECO:0000313" key="11">
    <source>
        <dbReference type="Proteomes" id="UP000554144"/>
    </source>
</evidence>
<dbReference type="Pfam" id="PF00535">
    <property type="entry name" value="Glycos_transf_2"/>
    <property type="match status" value="1"/>
</dbReference>
<evidence type="ECO:0000256" key="8">
    <source>
        <dbReference type="SAM" id="Phobius"/>
    </source>
</evidence>
<dbReference type="InterPro" id="IPR001173">
    <property type="entry name" value="Glyco_trans_2-like"/>
</dbReference>
<keyword evidence="6 8" id="KW-1133">Transmembrane helix</keyword>
<evidence type="ECO:0000256" key="4">
    <source>
        <dbReference type="ARBA" id="ARBA00022692"/>
    </source>
</evidence>
<dbReference type="GO" id="GO:0005886">
    <property type="term" value="C:plasma membrane"/>
    <property type="evidence" value="ECO:0007669"/>
    <property type="project" value="TreeGrafter"/>
</dbReference>
<protein>
    <submittedName>
        <fullName evidence="10">Glycosyltransferase</fullName>
    </submittedName>
</protein>
<evidence type="ECO:0000256" key="5">
    <source>
        <dbReference type="ARBA" id="ARBA00022985"/>
    </source>
</evidence>
<comment type="caution">
    <text evidence="10">The sequence shown here is derived from an EMBL/GenBank/DDBJ whole genome shotgun (WGS) entry which is preliminary data.</text>
</comment>
<name>A0A853GXG1_9BURK</name>
<dbReference type="SUPFAM" id="SSF53448">
    <property type="entry name" value="Nucleotide-diphospho-sugar transferases"/>
    <property type="match status" value="1"/>
</dbReference>
<dbReference type="RefSeq" id="WP_130037905.1">
    <property type="nucleotide sequence ID" value="NZ_JACCEV010000001.1"/>
</dbReference>
<keyword evidence="4 8" id="KW-0812">Transmembrane</keyword>
<dbReference type="PANTHER" id="PTHR48090:SF3">
    <property type="entry name" value="UNDECAPRENYL-PHOSPHATE 4-DEOXY-4-FORMAMIDO-L-ARABINOSE TRANSFERASE"/>
    <property type="match status" value="1"/>
</dbReference>
<dbReference type="PANTHER" id="PTHR48090">
    <property type="entry name" value="UNDECAPRENYL-PHOSPHATE 4-DEOXY-4-FORMAMIDO-L-ARABINOSE TRANSFERASE-RELATED"/>
    <property type="match status" value="1"/>
</dbReference>
<evidence type="ECO:0000256" key="1">
    <source>
        <dbReference type="ARBA" id="ARBA00022475"/>
    </source>
</evidence>
<feature type="transmembrane region" description="Helical" evidence="8">
    <location>
        <begin position="282"/>
        <end position="301"/>
    </location>
</feature>
<evidence type="ECO:0000259" key="9">
    <source>
        <dbReference type="Pfam" id="PF00535"/>
    </source>
</evidence>
<keyword evidence="11" id="KW-1185">Reference proteome</keyword>
<evidence type="ECO:0000313" key="10">
    <source>
        <dbReference type="EMBL" id="NYT84822.1"/>
    </source>
</evidence>
<organism evidence="10 11">
    <name type="scientific">Pollutimonas harenae</name>
    <dbReference type="NCBI Taxonomy" id="657015"/>
    <lineage>
        <taxon>Bacteria</taxon>
        <taxon>Pseudomonadati</taxon>
        <taxon>Pseudomonadota</taxon>
        <taxon>Betaproteobacteria</taxon>
        <taxon>Burkholderiales</taxon>
        <taxon>Alcaligenaceae</taxon>
        <taxon>Pollutimonas</taxon>
    </lineage>
</organism>
<dbReference type="AlphaFoldDB" id="A0A853GXG1"/>
<dbReference type="EMBL" id="JACCEV010000001">
    <property type="protein sequence ID" value="NYT84822.1"/>
    <property type="molecule type" value="Genomic_DNA"/>
</dbReference>
<gene>
    <name evidence="10" type="ORF">H0A62_04325</name>
</gene>
<dbReference type="GO" id="GO:0009103">
    <property type="term" value="P:lipopolysaccharide biosynthetic process"/>
    <property type="evidence" value="ECO:0007669"/>
    <property type="project" value="UniProtKB-KW"/>
</dbReference>
<keyword evidence="3 10" id="KW-0808">Transferase</keyword>
<evidence type="ECO:0000256" key="2">
    <source>
        <dbReference type="ARBA" id="ARBA00022676"/>
    </source>
</evidence>
<keyword evidence="2" id="KW-0328">Glycosyltransferase</keyword>